<dbReference type="Gene3D" id="3.30.360.10">
    <property type="entry name" value="Dihydrodipicolinate Reductase, domain 2"/>
    <property type="match status" value="1"/>
</dbReference>
<dbReference type="GO" id="GO:0000166">
    <property type="term" value="F:nucleotide binding"/>
    <property type="evidence" value="ECO:0007669"/>
    <property type="project" value="InterPro"/>
</dbReference>
<dbReference type="Pfam" id="PF01408">
    <property type="entry name" value="GFO_IDH_MocA"/>
    <property type="match status" value="1"/>
</dbReference>
<organism evidence="3 4">
    <name type="scientific">Oceanithermus desulfurans NBRC 100063</name>
    <dbReference type="NCBI Taxonomy" id="1227550"/>
    <lineage>
        <taxon>Bacteria</taxon>
        <taxon>Thermotogati</taxon>
        <taxon>Deinococcota</taxon>
        <taxon>Deinococci</taxon>
        <taxon>Thermales</taxon>
        <taxon>Thermaceae</taxon>
        <taxon>Oceanithermus</taxon>
    </lineage>
</organism>
<name>A0A511RM87_9DEIN</name>
<dbReference type="Pfam" id="PF02894">
    <property type="entry name" value="GFO_IDH_MocA_C"/>
    <property type="match status" value="1"/>
</dbReference>
<evidence type="ECO:0000259" key="1">
    <source>
        <dbReference type="Pfam" id="PF01408"/>
    </source>
</evidence>
<dbReference type="SUPFAM" id="SSF55347">
    <property type="entry name" value="Glyceraldehyde-3-phosphate dehydrogenase-like, C-terminal domain"/>
    <property type="match status" value="1"/>
</dbReference>
<dbReference type="EMBL" id="BJXN01000021">
    <property type="protein sequence ID" value="GEM90771.1"/>
    <property type="molecule type" value="Genomic_DNA"/>
</dbReference>
<dbReference type="AlphaFoldDB" id="A0A511RM87"/>
<dbReference type="PANTHER" id="PTHR43249:SF1">
    <property type="entry name" value="D-GLUCOSIDE 3-DEHYDROGENASE"/>
    <property type="match status" value="1"/>
</dbReference>
<dbReference type="InterPro" id="IPR004104">
    <property type="entry name" value="Gfo/Idh/MocA-like_OxRdtase_C"/>
</dbReference>
<protein>
    <submittedName>
        <fullName evidence="3">Oxidoreductase</fullName>
    </submittedName>
</protein>
<dbReference type="Proteomes" id="UP000321827">
    <property type="component" value="Unassembled WGS sequence"/>
</dbReference>
<dbReference type="RefSeq" id="WP_147148809.1">
    <property type="nucleotide sequence ID" value="NZ_BJXN01000021.1"/>
</dbReference>
<feature type="domain" description="Gfo/Idh/MocA-like oxidoreductase C-terminal" evidence="2">
    <location>
        <begin position="154"/>
        <end position="218"/>
    </location>
</feature>
<sequence>MKHFALTGAAGYIAPRHMKAIKDTGNVLVAALDPFESVGIIDSYFPEAEFFTEPEAFEAYLEEARAAEGLDYVSIAAPNYLHYPQIRMSLRLGADALCEKPLVLGEDELDRLAALEAETGHRVWTVLQLRVHPALVALREKLAAEGGHKKVVLTYVTGRGKWYLKSWKSDVKKSGGLATNIGVHFFDMLAWLFGDVQQLEVHAREEQVVAGYMELERAEVSWFLAIDDRYVPTELRAQGQRTYRSITVDGEEIEFSGGFTDLHTEVYRRTLAGQGFGLEDTRTAIRTTERIRTLKPGGRAPRHPFLERP</sequence>
<gene>
    <name evidence="3" type="ORF">ODE01S_22050</name>
</gene>
<accession>A0A511RM87</accession>
<comment type="caution">
    <text evidence="3">The sequence shown here is derived from an EMBL/GenBank/DDBJ whole genome shotgun (WGS) entry which is preliminary data.</text>
</comment>
<feature type="domain" description="Gfo/Idh/MocA-like oxidoreductase N-terminal" evidence="1">
    <location>
        <begin position="3"/>
        <end position="124"/>
    </location>
</feature>
<dbReference type="InterPro" id="IPR036291">
    <property type="entry name" value="NAD(P)-bd_dom_sf"/>
</dbReference>
<dbReference type="InterPro" id="IPR052515">
    <property type="entry name" value="Gfo/Idh/MocA_Oxidoreductase"/>
</dbReference>
<dbReference type="SUPFAM" id="SSF51735">
    <property type="entry name" value="NAD(P)-binding Rossmann-fold domains"/>
    <property type="match status" value="1"/>
</dbReference>
<dbReference type="InterPro" id="IPR000683">
    <property type="entry name" value="Gfo/Idh/MocA-like_OxRdtase_N"/>
</dbReference>
<evidence type="ECO:0000313" key="4">
    <source>
        <dbReference type="Proteomes" id="UP000321827"/>
    </source>
</evidence>
<evidence type="ECO:0000313" key="3">
    <source>
        <dbReference type="EMBL" id="GEM90771.1"/>
    </source>
</evidence>
<dbReference type="Gene3D" id="3.40.50.720">
    <property type="entry name" value="NAD(P)-binding Rossmann-like Domain"/>
    <property type="match status" value="1"/>
</dbReference>
<proteinExistence type="predicted"/>
<dbReference type="OrthoDB" id="240873at2"/>
<reference evidence="3 4" key="1">
    <citation type="submission" date="2019-07" db="EMBL/GenBank/DDBJ databases">
        <title>Whole genome shotgun sequence of Oceanithermus desulfurans NBRC 100063.</title>
        <authorList>
            <person name="Hosoyama A."/>
            <person name="Uohara A."/>
            <person name="Ohji S."/>
            <person name="Ichikawa N."/>
        </authorList>
    </citation>
    <scope>NUCLEOTIDE SEQUENCE [LARGE SCALE GENOMIC DNA]</scope>
    <source>
        <strain evidence="3 4">NBRC 100063</strain>
    </source>
</reference>
<evidence type="ECO:0000259" key="2">
    <source>
        <dbReference type="Pfam" id="PF02894"/>
    </source>
</evidence>
<dbReference type="PANTHER" id="PTHR43249">
    <property type="entry name" value="UDP-N-ACETYL-2-AMINO-2-DEOXY-D-GLUCURONATE OXIDASE"/>
    <property type="match status" value="1"/>
</dbReference>